<evidence type="ECO:0000256" key="2">
    <source>
        <dbReference type="SAM" id="Phobius"/>
    </source>
</evidence>
<protein>
    <submittedName>
        <fullName evidence="3">Type II secretion system protein</fullName>
    </submittedName>
</protein>
<keyword evidence="2" id="KW-1133">Transmembrane helix</keyword>
<evidence type="ECO:0000313" key="4">
    <source>
        <dbReference type="Proteomes" id="UP000546464"/>
    </source>
</evidence>
<evidence type="ECO:0000256" key="1">
    <source>
        <dbReference type="SAM" id="MobiDB-lite"/>
    </source>
</evidence>
<organism evidence="3 4">
    <name type="scientific">Ruficoccus amylovorans</name>
    <dbReference type="NCBI Taxonomy" id="1804625"/>
    <lineage>
        <taxon>Bacteria</taxon>
        <taxon>Pseudomonadati</taxon>
        <taxon>Verrucomicrobiota</taxon>
        <taxon>Opitutia</taxon>
        <taxon>Puniceicoccales</taxon>
        <taxon>Cerasicoccaceae</taxon>
        <taxon>Ruficoccus</taxon>
    </lineage>
</organism>
<evidence type="ECO:0000313" key="3">
    <source>
        <dbReference type="EMBL" id="MBC2596383.1"/>
    </source>
</evidence>
<dbReference type="InterPro" id="IPR045584">
    <property type="entry name" value="Pilin-like"/>
</dbReference>
<dbReference type="NCBIfam" id="TIGR02532">
    <property type="entry name" value="IV_pilin_GFxxxE"/>
    <property type="match status" value="1"/>
</dbReference>
<dbReference type="PROSITE" id="PS00409">
    <property type="entry name" value="PROKAR_NTER_METHYL"/>
    <property type="match status" value="1"/>
</dbReference>
<dbReference type="Gene3D" id="3.30.700.10">
    <property type="entry name" value="Glycoprotein, Type 4 Pilin"/>
    <property type="match status" value="1"/>
</dbReference>
<keyword evidence="4" id="KW-1185">Reference proteome</keyword>
<dbReference type="RefSeq" id="WP_185677292.1">
    <property type="nucleotide sequence ID" value="NZ_JACHVB010000064.1"/>
</dbReference>
<keyword evidence="2" id="KW-0472">Membrane</keyword>
<feature type="region of interest" description="Disordered" evidence="1">
    <location>
        <begin position="202"/>
        <end position="223"/>
    </location>
</feature>
<comment type="caution">
    <text evidence="3">The sequence shown here is derived from an EMBL/GenBank/DDBJ whole genome shotgun (WGS) entry which is preliminary data.</text>
</comment>
<dbReference type="Proteomes" id="UP000546464">
    <property type="component" value="Unassembled WGS sequence"/>
</dbReference>
<accession>A0A842HIP1</accession>
<dbReference type="InterPro" id="IPR012902">
    <property type="entry name" value="N_methyl_site"/>
</dbReference>
<dbReference type="SUPFAM" id="SSF54523">
    <property type="entry name" value="Pili subunits"/>
    <property type="match status" value="1"/>
</dbReference>
<name>A0A842HIP1_9BACT</name>
<sequence length="223" mass="24558">MRTTLERKKLAGFSLLELLVSIAVISILGAIIFAAVGGITNSAQSTKTTSRLRNWFVFLQLYATENNGAILPAYEVYPGHTGMRATIGYRLIENGYLAGPIEDEKTLGCDAQREQFGFKDAYSFGMNGRIGKPQSDGNFTPLGVQSFQEIIQPEKLALVMHGIWNGNAFNAAVYEARYANEVQPVFDNNVYILFADGNVSARDPKTTPTERSSDEGRAFWLGK</sequence>
<keyword evidence="2" id="KW-0812">Transmembrane</keyword>
<reference evidence="3 4" key="1">
    <citation type="submission" date="2020-07" db="EMBL/GenBank/DDBJ databases">
        <authorList>
            <person name="Feng X."/>
        </authorList>
    </citation>
    <scope>NUCLEOTIDE SEQUENCE [LARGE SCALE GENOMIC DNA]</scope>
    <source>
        <strain evidence="3 4">JCM31066</strain>
    </source>
</reference>
<feature type="transmembrane region" description="Helical" evidence="2">
    <location>
        <begin position="12"/>
        <end position="36"/>
    </location>
</feature>
<dbReference type="EMBL" id="JACHVB010000064">
    <property type="protein sequence ID" value="MBC2596383.1"/>
    <property type="molecule type" value="Genomic_DNA"/>
</dbReference>
<proteinExistence type="predicted"/>
<gene>
    <name evidence="3" type="ORF">H5P28_19110</name>
</gene>
<dbReference type="Pfam" id="PF07963">
    <property type="entry name" value="N_methyl"/>
    <property type="match status" value="1"/>
</dbReference>
<dbReference type="AlphaFoldDB" id="A0A842HIP1"/>